<dbReference type="GO" id="GO:0003682">
    <property type="term" value="F:chromatin binding"/>
    <property type="evidence" value="ECO:0007669"/>
    <property type="project" value="TreeGrafter"/>
</dbReference>
<accession>W9C410</accession>
<sequence length="486" mass="54147">MTARPETPLRRISSAGSSPASHSRTPSRSLMLGGSELRINALTPHGRAALREVEARRAGLTPGKDRRRSGRQQRETPRDVLRLLSRTLAPQTRPTVPSPQRAPSNSRRQTLLLDDDFDDGPNLVPPRLSIPLEDENEEDENEDDESLLLPSLAALEDENLTARSIELPRRAVSERPNRLSSRGGFGSIRESDRFGNMYEAELGIDDMEPSFLNGNEYENEDFPDMANTPFFGSDHTGIQGEFETGSHRRSLLPGRSSDIRPSNSPSEDRDATFVFTVPQPEISVQLEPSLSPDTTQIGGPDMSVHSPPSDNIQEDGFAMSEEVMNGDNDFPRLSFGTFEDSRLSDNEASKVMQKAISETSKRTLQKKNNKVSKHGLKYSSLPLAVVKKQAMNLVRNRASKGSKLSRDTLDAIMQATDWFFEQISDDLGTYSEHAGRKTIDESDVSMLMRRYLSERDLKPLYTLSILQTTPDQCYNDAVFSCTEPVT</sequence>
<dbReference type="HOGENOM" id="CLU_024001_1_0_1"/>
<dbReference type="PANTHER" id="PTHR22980">
    <property type="entry name" value="CORTISTATIN"/>
    <property type="match status" value="1"/>
</dbReference>
<dbReference type="InterPro" id="IPR009072">
    <property type="entry name" value="Histone-fold"/>
</dbReference>
<dbReference type="Proteomes" id="UP000019487">
    <property type="component" value="Unassembled WGS sequence"/>
</dbReference>
<keyword evidence="3" id="KW-0158">Chromosome</keyword>
<name>W9C410_SCLBF</name>
<feature type="compositionally biased region" description="Low complexity" evidence="5">
    <location>
        <begin position="13"/>
        <end position="23"/>
    </location>
</feature>
<organism evidence="7 8">
    <name type="scientific">Sclerotinia borealis (strain F-4128)</name>
    <dbReference type="NCBI Taxonomy" id="1432307"/>
    <lineage>
        <taxon>Eukaryota</taxon>
        <taxon>Fungi</taxon>
        <taxon>Dikarya</taxon>
        <taxon>Ascomycota</taxon>
        <taxon>Pezizomycotina</taxon>
        <taxon>Leotiomycetes</taxon>
        <taxon>Helotiales</taxon>
        <taxon>Sclerotiniaceae</taxon>
        <taxon>Sclerotinia</taxon>
    </lineage>
</organism>
<feature type="region of interest" description="Disordered" evidence="5">
    <location>
        <begin position="239"/>
        <end position="269"/>
    </location>
</feature>
<evidence type="ECO:0000259" key="6">
    <source>
        <dbReference type="Pfam" id="PF15511"/>
    </source>
</evidence>
<feature type="compositionally biased region" description="Basic and acidic residues" evidence="5">
    <location>
        <begin position="72"/>
        <end position="81"/>
    </location>
</feature>
<dbReference type="PANTHER" id="PTHR22980:SF5">
    <property type="entry name" value="CENP-T_HISTONE H4 HISTONE FOLD DOMAIN-CONTAINING PROTEIN"/>
    <property type="match status" value="1"/>
</dbReference>
<reference evidence="7 8" key="1">
    <citation type="journal article" date="2014" name="Genome Announc.">
        <title>Draft genome sequence of Sclerotinia borealis, a psychrophilic plant pathogenic fungus.</title>
        <authorList>
            <person name="Mardanov A.V."/>
            <person name="Beletsky A.V."/>
            <person name="Kadnikov V.V."/>
            <person name="Ignatov A.N."/>
            <person name="Ravin N.V."/>
        </authorList>
    </citation>
    <scope>NUCLEOTIDE SEQUENCE [LARGE SCALE GENOMIC DNA]</scope>
    <source>
        <strain evidence="8">F-4157</strain>
    </source>
</reference>
<dbReference type="InterPro" id="IPR035425">
    <property type="entry name" value="CENP-T/H4_C"/>
</dbReference>
<dbReference type="Pfam" id="PF15511">
    <property type="entry name" value="CENP-T_C"/>
    <property type="match status" value="1"/>
</dbReference>
<comment type="subcellular location">
    <subcellularLocation>
        <location evidence="2">Chromosome</location>
    </subcellularLocation>
    <subcellularLocation>
        <location evidence="1">Nucleus</location>
    </subcellularLocation>
</comment>
<dbReference type="GO" id="GO:0046982">
    <property type="term" value="F:protein heterodimerization activity"/>
    <property type="evidence" value="ECO:0007669"/>
    <property type="project" value="InterPro"/>
</dbReference>
<proteinExistence type="predicted"/>
<gene>
    <name evidence="7" type="ORF">SBOR_9950</name>
</gene>
<evidence type="ECO:0000256" key="4">
    <source>
        <dbReference type="ARBA" id="ARBA00023242"/>
    </source>
</evidence>
<protein>
    <recommendedName>
        <fullName evidence="6">CENP-T/Histone H4 histone fold domain-containing protein</fullName>
    </recommendedName>
</protein>
<comment type="caution">
    <text evidence="7">The sequence shown here is derived from an EMBL/GenBank/DDBJ whole genome shotgun (WGS) entry which is preliminary data.</text>
</comment>
<dbReference type="GO" id="GO:0031297">
    <property type="term" value="P:replication fork processing"/>
    <property type="evidence" value="ECO:0007669"/>
    <property type="project" value="TreeGrafter"/>
</dbReference>
<dbReference type="GO" id="GO:0000712">
    <property type="term" value="P:resolution of meiotic recombination intermediates"/>
    <property type="evidence" value="ECO:0007669"/>
    <property type="project" value="TreeGrafter"/>
</dbReference>
<evidence type="ECO:0000256" key="5">
    <source>
        <dbReference type="SAM" id="MobiDB-lite"/>
    </source>
</evidence>
<dbReference type="AlphaFoldDB" id="W9C410"/>
<dbReference type="Gene3D" id="1.10.20.10">
    <property type="entry name" value="Histone, subunit A"/>
    <property type="match status" value="1"/>
</dbReference>
<feature type="compositionally biased region" description="Acidic residues" evidence="5">
    <location>
        <begin position="132"/>
        <end position="145"/>
    </location>
</feature>
<dbReference type="STRING" id="1432307.W9C410"/>
<keyword evidence="4" id="KW-0539">Nucleus</keyword>
<evidence type="ECO:0000256" key="3">
    <source>
        <dbReference type="ARBA" id="ARBA00022454"/>
    </source>
</evidence>
<dbReference type="OrthoDB" id="10071681at2759"/>
<evidence type="ECO:0000256" key="1">
    <source>
        <dbReference type="ARBA" id="ARBA00004123"/>
    </source>
</evidence>
<evidence type="ECO:0000313" key="7">
    <source>
        <dbReference type="EMBL" id="ESZ89664.1"/>
    </source>
</evidence>
<feature type="region of interest" description="Disordered" evidence="5">
    <location>
        <begin position="1"/>
        <end position="33"/>
    </location>
</feature>
<dbReference type="GO" id="GO:0071821">
    <property type="term" value="C:FANCM-MHF complex"/>
    <property type="evidence" value="ECO:0007669"/>
    <property type="project" value="TreeGrafter"/>
</dbReference>
<evidence type="ECO:0000256" key="2">
    <source>
        <dbReference type="ARBA" id="ARBA00004286"/>
    </source>
</evidence>
<dbReference type="SUPFAM" id="SSF47113">
    <property type="entry name" value="Histone-fold"/>
    <property type="match status" value="1"/>
</dbReference>
<dbReference type="EMBL" id="AYSA01000831">
    <property type="protein sequence ID" value="ESZ89664.1"/>
    <property type="molecule type" value="Genomic_DNA"/>
</dbReference>
<keyword evidence="8" id="KW-1185">Reference proteome</keyword>
<feature type="region of interest" description="Disordered" evidence="5">
    <location>
        <begin position="52"/>
        <end position="145"/>
    </location>
</feature>
<feature type="domain" description="CENP-T/Histone H4 histone fold" evidence="6">
    <location>
        <begin position="374"/>
        <end position="450"/>
    </location>
</feature>
<dbReference type="GO" id="GO:0005694">
    <property type="term" value="C:chromosome"/>
    <property type="evidence" value="ECO:0007669"/>
    <property type="project" value="UniProtKB-SubCell"/>
</dbReference>
<evidence type="ECO:0000313" key="8">
    <source>
        <dbReference type="Proteomes" id="UP000019487"/>
    </source>
</evidence>
<dbReference type="CDD" id="cd22920">
    <property type="entry name" value="HFD_CENP-T"/>
    <property type="match status" value="1"/>
</dbReference>